<gene>
    <name evidence="6" type="primary">alkA</name>
    <name evidence="6" type="ORF">SERIO_v1c12230</name>
</gene>
<dbReference type="InterPro" id="IPR051912">
    <property type="entry name" value="Alkylbase_DNA_Glycosylase/TA"/>
</dbReference>
<feature type="domain" description="HhH-GPD" evidence="5">
    <location>
        <begin position="131"/>
        <end position="295"/>
    </location>
</feature>
<dbReference type="EC" id="3.2.2.21" evidence="2"/>
<dbReference type="STRING" id="315358.SERIO_v1c12230"/>
<evidence type="ECO:0000256" key="2">
    <source>
        <dbReference type="ARBA" id="ARBA00012000"/>
    </source>
</evidence>
<organism evidence="6 7">
    <name type="scientific">Spiroplasma eriocheiris</name>
    <dbReference type="NCBI Taxonomy" id="315358"/>
    <lineage>
        <taxon>Bacteria</taxon>
        <taxon>Bacillati</taxon>
        <taxon>Mycoplasmatota</taxon>
        <taxon>Mollicutes</taxon>
        <taxon>Entomoplasmatales</taxon>
        <taxon>Spiroplasmataceae</taxon>
        <taxon>Spiroplasma</taxon>
    </lineage>
</organism>
<dbReference type="SMART" id="SM00478">
    <property type="entry name" value="ENDO3c"/>
    <property type="match status" value="1"/>
</dbReference>
<evidence type="ECO:0000256" key="1">
    <source>
        <dbReference type="ARBA" id="ARBA00000086"/>
    </source>
</evidence>
<dbReference type="PATRIC" id="fig|743698.3.peg.1235"/>
<dbReference type="GO" id="GO:0006307">
    <property type="term" value="P:DNA alkylation repair"/>
    <property type="evidence" value="ECO:0007669"/>
    <property type="project" value="TreeGrafter"/>
</dbReference>
<dbReference type="RefSeq" id="WP_047791950.1">
    <property type="nucleotide sequence ID" value="NZ_CP011856.1"/>
</dbReference>
<dbReference type="InterPro" id="IPR011257">
    <property type="entry name" value="DNA_glycosylase"/>
</dbReference>
<dbReference type="GO" id="GO:0032993">
    <property type="term" value="C:protein-DNA complex"/>
    <property type="evidence" value="ECO:0007669"/>
    <property type="project" value="TreeGrafter"/>
</dbReference>
<dbReference type="KEGG" id="seri:SERIO_v1c12230"/>
<evidence type="ECO:0000313" key="6">
    <source>
        <dbReference type="EMBL" id="AKM54772.1"/>
    </source>
</evidence>
<keyword evidence="6" id="KW-0326">Glycosidase</keyword>
<dbReference type="Pfam" id="PF00730">
    <property type="entry name" value="HhH-GPD"/>
    <property type="match status" value="1"/>
</dbReference>
<dbReference type="AlphaFoldDB" id="A0A0H3XNG0"/>
<dbReference type="GO" id="GO:0008725">
    <property type="term" value="F:DNA-3-methyladenine glycosylase activity"/>
    <property type="evidence" value="ECO:0007669"/>
    <property type="project" value="TreeGrafter"/>
</dbReference>
<reference evidence="6 7" key="1">
    <citation type="journal article" date="2015" name="Genome Biol. Evol.">
        <title>Found and Lost: The Fates of Horizontally Acquired Genes in Arthropod-Symbiotic Spiroplasma.</title>
        <authorList>
            <person name="Lo W.S."/>
            <person name="Gasparich G.E."/>
            <person name="Kuo C.H."/>
        </authorList>
    </citation>
    <scope>NUCLEOTIDE SEQUENCE [LARGE SCALE GENOMIC DNA]</scope>
    <source>
        <strain evidence="7">TDA-040725-5</strain>
    </source>
</reference>
<comment type="catalytic activity">
    <reaction evidence="1">
        <text>Hydrolysis of alkylated DNA, releasing 3-methyladenine, 3-methylguanine, 7-methylguanine and 7-methyladenine.</text>
        <dbReference type="EC" id="3.2.2.21"/>
    </reaction>
</comment>
<evidence type="ECO:0000256" key="3">
    <source>
        <dbReference type="ARBA" id="ARBA00022763"/>
    </source>
</evidence>
<dbReference type="GO" id="GO:0043916">
    <property type="term" value="F:DNA-7-methylguanine glycosylase activity"/>
    <property type="evidence" value="ECO:0007669"/>
    <property type="project" value="TreeGrafter"/>
</dbReference>
<dbReference type="PANTHER" id="PTHR43003:SF12">
    <property type="entry name" value="DNA-3-METHYLADENINE GLYCOSYLASE"/>
    <property type="match status" value="1"/>
</dbReference>
<evidence type="ECO:0000259" key="5">
    <source>
        <dbReference type="SMART" id="SM00478"/>
    </source>
</evidence>
<protein>
    <recommendedName>
        <fullName evidence="2">DNA-3-methyladenine glycosylase II</fullName>
        <ecNumber evidence="2">3.2.2.21</ecNumber>
    </recommendedName>
</protein>
<evidence type="ECO:0000313" key="7">
    <source>
        <dbReference type="Proteomes" id="UP000035661"/>
    </source>
</evidence>
<dbReference type="SUPFAM" id="SSF48150">
    <property type="entry name" value="DNA-glycosylase"/>
    <property type="match status" value="1"/>
</dbReference>
<dbReference type="Gene3D" id="3.30.310.20">
    <property type="entry name" value="DNA-3-methyladenine glycosylase AlkA, N-terminal domain"/>
    <property type="match status" value="1"/>
</dbReference>
<dbReference type="GO" id="GO:0005737">
    <property type="term" value="C:cytoplasm"/>
    <property type="evidence" value="ECO:0007669"/>
    <property type="project" value="TreeGrafter"/>
</dbReference>
<dbReference type="InterPro" id="IPR037046">
    <property type="entry name" value="AlkA_N_sf"/>
</dbReference>
<dbReference type="PANTHER" id="PTHR43003">
    <property type="entry name" value="DNA-3-METHYLADENINE GLYCOSYLASE"/>
    <property type="match status" value="1"/>
</dbReference>
<dbReference type="EMBL" id="CP011856">
    <property type="protein sequence ID" value="AKM54772.1"/>
    <property type="molecule type" value="Genomic_DNA"/>
</dbReference>
<accession>A0A0H3XNG0</accession>
<keyword evidence="6" id="KW-0378">Hydrolase</keyword>
<evidence type="ECO:0000256" key="4">
    <source>
        <dbReference type="ARBA" id="ARBA00023204"/>
    </source>
</evidence>
<keyword evidence="4" id="KW-0234">DNA repair</keyword>
<keyword evidence="3" id="KW-0227">DNA damage</keyword>
<dbReference type="GO" id="GO:0032131">
    <property type="term" value="F:alkylated DNA binding"/>
    <property type="evidence" value="ECO:0007669"/>
    <property type="project" value="TreeGrafter"/>
</dbReference>
<dbReference type="InterPro" id="IPR003265">
    <property type="entry name" value="HhH-GPD_domain"/>
</dbReference>
<dbReference type="Proteomes" id="UP000035661">
    <property type="component" value="Chromosome"/>
</dbReference>
<dbReference type="GO" id="GO:0006285">
    <property type="term" value="P:base-excision repair, AP site formation"/>
    <property type="evidence" value="ECO:0007669"/>
    <property type="project" value="TreeGrafter"/>
</dbReference>
<name>A0A0H3XNG0_9MOLU</name>
<proteinExistence type="predicted"/>
<reference evidence="7" key="2">
    <citation type="submission" date="2015-06" db="EMBL/GenBank/DDBJ databases">
        <title>Complete genome sequence of Spiroplasma eriocheiris TDA-040725-5 (DSM 21848).</title>
        <authorList>
            <person name="Lo W.-S."/>
            <person name="Kuo C.-H."/>
        </authorList>
    </citation>
    <scope>NUCLEOTIDE SEQUENCE [LARGE SCALE GENOMIC DNA]</scope>
    <source>
        <strain evidence="7">TDA-040725-5</strain>
    </source>
</reference>
<dbReference type="Gene3D" id="1.10.340.30">
    <property type="entry name" value="Hypothetical protein, domain 2"/>
    <property type="match status" value="1"/>
</dbReference>
<keyword evidence="7" id="KW-1185">Reference proteome</keyword>
<sequence length="295" mass="35064">MKTRIMTNYHYDWDSNEKTFFVYQDDICFHYDQQHQTLVLALPFKNEIFVLEIFSLDNLVIDVYHSLPLGQDQKDNILNYVIELLDLNYDLPGFYLFSAQDPILKLIYQDHLGFRAYSYLNLYEAFMWTIIGQQINMKFAYSIKSELVKKYGRAIKHKDLTLFVFPTPKVLETVSFEDFQKLRLSKNKINTIKLVTTMFVNHEISQEVFNSFSTAAEKIKFITSIKGLGIWSANYILIRSLKQNDVILFKDVGLNNCLKTLLNLEKIEDSFLLALQERYQQWCRYAVFYLWRVLY</sequence>